<gene>
    <name evidence="1" type="ORF">WCY31_02310</name>
</gene>
<accession>A0ABZ3HBA6</accession>
<evidence type="ECO:0000313" key="2">
    <source>
        <dbReference type="Proteomes" id="UP001447842"/>
    </source>
</evidence>
<organism evidence="1 2">
    <name type="scientific">Sulfurimonas diazotrophicus</name>
    <dbReference type="NCBI Taxonomy" id="3131939"/>
    <lineage>
        <taxon>Bacteria</taxon>
        <taxon>Pseudomonadati</taxon>
        <taxon>Campylobacterota</taxon>
        <taxon>Epsilonproteobacteria</taxon>
        <taxon>Campylobacterales</taxon>
        <taxon>Sulfurimonadaceae</taxon>
        <taxon>Sulfurimonas</taxon>
    </lineage>
</organism>
<name>A0ABZ3HBA6_9BACT</name>
<proteinExistence type="predicted"/>
<reference evidence="1 2" key="1">
    <citation type="submission" date="2024-03" db="EMBL/GenBank/DDBJ databases">
        <title>Sulfurimonas sp. HSL3-1.</title>
        <authorList>
            <person name="Wang S."/>
        </authorList>
    </citation>
    <scope>NUCLEOTIDE SEQUENCE [LARGE SCALE GENOMIC DNA]</scope>
    <source>
        <strain evidence="1 2">HSL3-1</strain>
    </source>
</reference>
<keyword evidence="2" id="KW-1185">Reference proteome</keyword>
<dbReference type="RefSeq" id="WP_231020203.1">
    <property type="nucleotide sequence ID" value="NZ_CP147920.1"/>
</dbReference>
<protein>
    <recommendedName>
        <fullName evidence="3">DUF1508 domain-containing protein</fullName>
    </recommendedName>
</protein>
<sequence>MQLLEDSYGNVIAVKNISGVTGIYENENYVANSNKMDEKLYYFKIIAGIVWTRYYTTMAEAETYRNAVIEAMQNTPD</sequence>
<dbReference type="Proteomes" id="UP001447842">
    <property type="component" value="Chromosome"/>
</dbReference>
<evidence type="ECO:0000313" key="1">
    <source>
        <dbReference type="EMBL" id="XAU15541.1"/>
    </source>
</evidence>
<evidence type="ECO:0008006" key="3">
    <source>
        <dbReference type="Google" id="ProtNLM"/>
    </source>
</evidence>
<dbReference type="EMBL" id="CP147920">
    <property type="protein sequence ID" value="XAU15541.1"/>
    <property type="molecule type" value="Genomic_DNA"/>
</dbReference>